<keyword evidence="3 13" id="KW-0521">NADP</keyword>
<dbReference type="NCBIfam" id="NF000940">
    <property type="entry name" value="PRK00094.1-2"/>
    <property type="match status" value="1"/>
</dbReference>
<protein>
    <recommendedName>
        <fullName evidence="11 13">Glycerol-3-phosphate dehydrogenase [NAD(P)+]</fullName>
        <ecNumber evidence="10 13">1.1.1.94</ecNumber>
    </recommendedName>
    <alternativeName>
        <fullName evidence="13">NAD(P)(+)-dependent glycerol-3-phosphate dehydrogenase</fullName>
    </alternativeName>
    <alternativeName>
        <fullName evidence="12 13">NAD(P)H-dependent dihydroxyacetone-phosphate reductase</fullName>
    </alternativeName>
</protein>
<dbReference type="InterPro" id="IPR006168">
    <property type="entry name" value="G3P_DH_NAD-dep"/>
</dbReference>
<dbReference type="PRINTS" id="PR00077">
    <property type="entry name" value="GPDHDRGNASE"/>
</dbReference>
<keyword evidence="6 13" id="KW-0443">Lipid metabolism</keyword>
<evidence type="ECO:0000256" key="3">
    <source>
        <dbReference type="ARBA" id="ARBA00022857"/>
    </source>
</evidence>
<evidence type="ECO:0000256" key="14">
    <source>
        <dbReference type="PIRSR" id="PIRSR000114-1"/>
    </source>
</evidence>
<feature type="binding site" evidence="13">
    <location>
        <position position="17"/>
    </location>
    <ligand>
        <name>NADPH</name>
        <dbReference type="ChEBI" id="CHEBI:57783"/>
    </ligand>
</feature>
<dbReference type="UniPathway" id="UPA00940"/>
<dbReference type="InterPro" id="IPR008927">
    <property type="entry name" value="6-PGluconate_DH-like_C_sf"/>
</dbReference>
<feature type="binding site" evidence="13">
    <location>
        <position position="260"/>
    </location>
    <ligand>
        <name>sn-glycerol 3-phosphate</name>
        <dbReference type="ChEBI" id="CHEBI:57597"/>
    </ligand>
</feature>
<dbReference type="EC" id="1.1.1.94" evidence="10 13"/>
<feature type="binding site" evidence="16">
    <location>
        <begin position="13"/>
        <end position="18"/>
    </location>
    <ligand>
        <name>NAD(+)</name>
        <dbReference type="ChEBI" id="CHEBI:57540"/>
    </ligand>
</feature>
<dbReference type="AlphaFoldDB" id="A0A1Y1QLC8"/>
<evidence type="ECO:0000256" key="13">
    <source>
        <dbReference type="HAMAP-Rule" id="MF_00394"/>
    </source>
</evidence>
<evidence type="ECO:0000256" key="15">
    <source>
        <dbReference type="PIRSR" id="PIRSR000114-2"/>
    </source>
</evidence>
<evidence type="ECO:0000313" key="20">
    <source>
        <dbReference type="EMBL" id="OQX08497.1"/>
    </source>
</evidence>
<reference evidence="20 21" key="1">
    <citation type="submission" date="2017-01" db="EMBL/GenBank/DDBJ databases">
        <title>Novel large sulfur bacteria in the metagenomes of groundwater-fed chemosynthetic microbial mats in the Lake Huron basin.</title>
        <authorList>
            <person name="Sharrar A.M."/>
            <person name="Flood B.E."/>
            <person name="Bailey J.V."/>
            <person name="Jones D.S."/>
            <person name="Biddanda B."/>
            <person name="Ruberg S.A."/>
            <person name="Marcus D.N."/>
            <person name="Dick G.J."/>
        </authorList>
    </citation>
    <scope>NUCLEOTIDE SEQUENCE [LARGE SCALE GENOMIC DNA]</scope>
    <source>
        <strain evidence="20">A8</strain>
    </source>
</reference>
<dbReference type="GO" id="GO:0046168">
    <property type="term" value="P:glycerol-3-phosphate catabolic process"/>
    <property type="evidence" value="ECO:0007669"/>
    <property type="project" value="InterPro"/>
</dbReference>
<dbReference type="InterPro" id="IPR006109">
    <property type="entry name" value="G3P_DH_NAD-dep_C"/>
</dbReference>
<dbReference type="HAMAP" id="MF_00394">
    <property type="entry name" value="NAD_Glyc3P_dehydrog"/>
    <property type="match status" value="1"/>
</dbReference>
<dbReference type="GO" id="GO:0005975">
    <property type="term" value="P:carbohydrate metabolic process"/>
    <property type="evidence" value="ECO:0007669"/>
    <property type="project" value="InterPro"/>
</dbReference>
<dbReference type="PROSITE" id="PS00957">
    <property type="entry name" value="NAD_G3PDH"/>
    <property type="match status" value="1"/>
</dbReference>
<dbReference type="SUPFAM" id="SSF48179">
    <property type="entry name" value="6-phosphogluconate dehydrogenase C-terminal domain-like"/>
    <property type="match status" value="1"/>
</dbReference>
<feature type="active site" description="Proton acceptor" evidence="13 14">
    <location>
        <position position="195"/>
    </location>
</feature>
<dbReference type="GO" id="GO:0141152">
    <property type="term" value="F:glycerol-3-phosphate dehydrogenase (NAD+) activity"/>
    <property type="evidence" value="ECO:0007669"/>
    <property type="project" value="RHEA"/>
</dbReference>
<dbReference type="PANTHER" id="PTHR11728">
    <property type="entry name" value="GLYCEROL-3-PHOSPHATE DEHYDROGENASE"/>
    <property type="match status" value="1"/>
</dbReference>
<dbReference type="EMBL" id="MTEJ01000173">
    <property type="protein sequence ID" value="OQX08497.1"/>
    <property type="molecule type" value="Genomic_DNA"/>
</dbReference>
<feature type="binding site" evidence="15">
    <location>
        <position position="111"/>
    </location>
    <ligand>
        <name>substrate</name>
    </ligand>
</feature>
<evidence type="ECO:0000256" key="10">
    <source>
        <dbReference type="ARBA" id="ARBA00066687"/>
    </source>
</evidence>
<dbReference type="PIRSF" id="PIRSF000114">
    <property type="entry name" value="Glycerol-3-P_dh"/>
    <property type="match status" value="1"/>
</dbReference>
<keyword evidence="4 13" id="KW-0560">Oxidoreductase</keyword>
<evidence type="ECO:0000256" key="17">
    <source>
        <dbReference type="RuleBase" id="RU000437"/>
    </source>
</evidence>
<keyword evidence="13" id="KW-0963">Cytoplasm</keyword>
<sequence length="336" mass="35516">MTSQRIQSIAVYGAGSWGTALALQLARNGLDVLLWDYSPAHVEVLERQRENTHYLPGIPFPDNLRCDSDLATVAASSDFHLIVVPSHGFRSLLQNLAPLLSAQDAVIWATKGLELDTGKLLHQVLEEVLPQCSAYGVVSGPTFAGEVARGLPTAMTVAANQPALAQAMAAAFQAANYRAYISNDVVGVELGGALKNVLAIAAGISDGLGFGANARVAIVTRGLAEIMRLGVKLGAQPETLMGLAGVGDLVLTCTDNQSRNRRLGLALGQGKDRDAAIAEIGQAVEGAKSALAIGKLAERAGVEMPICQQVYRILYEQLPPRQAVDELLSRNLKAEF</sequence>
<feature type="binding site" evidence="13">
    <location>
        <position position="142"/>
    </location>
    <ligand>
        <name>sn-glycerol 3-phosphate</name>
        <dbReference type="ChEBI" id="CHEBI:57597"/>
    </ligand>
</feature>
<keyword evidence="7 13" id="KW-0594">Phospholipid biosynthesis</keyword>
<dbReference type="GO" id="GO:0051287">
    <property type="term" value="F:NAD binding"/>
    <property type="evidence" value="ECO:0007669"/>
    <property type="project" value="InterPro"/>
</dbReference>
<comment type="caution">
    <text evidence="13">Lacks conserved residue(s) required for the propagation of feature annotation.</text>
</comment>
<dbReference type="Pfam" id="PF01210">
    <property type="entry name" value="NAD_Gly3P_dh_N"/>
    <property type="match status" value="1"/>
</dbReference>
<dbReference type="GO" id="GO:0005829">
    <property type="term" value="C:cytosol"/>
    <property type="evidence" value="ECO:0007669"/>
    <property type="project" value="TreeGrafter"/>
</dbReference>
<comment type="similarity">
    <text evidence="1 13 17">Belongs to the NAD-dependent glycerol-3-phosphate dehydrogenase family.</text>
</comment>
<dbReference type="InterPro" id="IPR013328">
    <property type="entry name" value="6PGD_dom2"/>
</dbReference>
<feature type="binding site" evidence="13">
    <location>
        <position position="16"/>
    </location>
    <ligand>
        <name>NADPH</name>
        <dbReference type="ChEBI" id="CHEBI:57783"/>
    </ligand>
</feature>
<evidence type="ECO:0000256" key="12">
    <source>
        <dbReference type="ARBA" id="ARBA00080511"/>
    </source>
</evidence>
<evidence type="ECO:0000256" key="16">
    <source>
        <dbReference type="PIRSR" id="PIRSR000114-3"/>
    </source>
</evidence>
<dbReference type="Gene3D" id="3.40.50.720">
    <property type="entry name" value="NAD(P)-binding Rossmann-like Domain"/>
    <property type="match status" value="1"/>
</dbReference>
<comment type="caution">
    <text evidence="20">The sequence shown here is derived from an EMBL/GenBank/DDBJ whole genome shotgun (WGS) entry which is preliminary data.</text>
</comment>
<organism evidence="20 21">
    <name type="scientific">Thiothrix lacustris</name>
    <dbReference type="NCBI Taxonomy" id="525917"/>
    <lineage>
        <taxon>Bacteria</taxon>
        <taxon>Pseudomonadati</taxon>
        <taxon>Pseudomonadota</taxon>
        <taxon>Gammaproteobacteria</taxon>
        <taxon>Thiotrichales</taxon>
        <taxon>Thiotrichaceae</taxon>
        <taxon>Thiothrix</taxon>
    </lineage>
</organism>
<keyword evidence="13" id="KW-0547">Nucleotide-binding</keyword>
<feature type="binding site" evidence="13">
    <location>
        <position position="259"/>
    </location>
    <ligand>
        <name>NADPH</name>
        <dbReference type="ChEBI" id="CHEBI:57783"/>
    </ligand>
</feature>
<feature type="binding site" evidence="15">
    <location>
        <begin position="259"/>
        <end position="260"/>
    </location>
    <ligand>
        <name>substrate</name>
    </ligand>
</feature>
<comment type="function">
    <text evidence="13">Catalyzes the reduction of the glycolytic intermediate dihydroxyacetone phosphate (DHAP) to sn-glycerol 3-phosphate (G3P), the key precursor for phospholipid synthesis.</text>
</comment>
<keyword evidence="8 13" id="KW-1208">Phospholipid metabolism</keyword>
<dbReference type="GO" id="GO:0046167">
    <property type="term" value="P:glycerol-3-phosphate biosynthetic process"/>
    <property type="evidence" value="ECO:0007669"/>
    <property type="project" value="UniProtKB-UniRule"/>
</dbReference>
<dbReference type="Gene3D" id="1.10.1040.10">
    <property type="entry name" value="N-(1-d-carboxylethyl)-l-norvaline Dehydrogenase, domain 2"/>
    <property type="match status" value="1"/>
</dbReference>
<feature type="binding site" evidence="13">
    <location>
        <position position="195"/>
    </location>
    <ligand>
        <name>sn-glycerol 3-phosphate</name>
        <dbReference type="ChEBI" id="CHEBI:57597"/>
    </ligand>
</feature>
<evidence type="ECO:0000256" key="7">
    <source>
        <dbReference type="ARBA" id="ARBA00023209"/>
    </source>
</evidence>
<dbReference type="FunFam" id="1.10.1040.10:FF:000001">
    <property type="entry name" value="Glycerol-3-phosphate dehydrogenase [NAD(P)+]"/>
    <property type="match status" value="1"/>
</dbReference>
<evidence type="ECO:0000256" key="11">
    <source>
        <dbReference type="ARBA" id="ARBA00069372"/>
    </source>
</evidence>
<feature type="binding site" evidence="13">
    <location>
        <position position="259"/>
    </location>
    <ligand>
        <name>sn-glycerol 3-phosphate</name>
        <dbReference type="ChEBI" id="CHEBI:57597"/>
    </ligand>
</feature>
<gene>
    <name evidence="13" type="primary">gpsA</name>
    <name evidence="20" type="ORF">BWK73_25275</name>
</gene>
<evidence type="ECO:0000259" key="18">
    <source>
        <dbReference type="Pfam" id="PF01210"/>
    </source>
</evidence>
<feature type="binding site" evidence="13">
    <location>
        <position position="111"/>
    </location>
    <ligand>
        <name>NADPH</name>
        <dbReference type="ChEBI" id="CHEBI:57783"/>
    </ligand>
</feature>
<evidence type="ECO:0000256" key="5">
    <source>
        <dbReference type="ARBA" id="ARBA00023027"/>
    </source>
</evidence>
<feature type="domain" description="Glycerol-3-phosphate dehydrogenase NAD-dependent C-terminal" evidence="19">
    <location>
        <begin position="184"/>
        <end position="324"/>
    </location>
</feature>
<feature type="binding site" evidence="13">
    <location>
        <position position="111"/>
    </location>
    <ligand>
        <name>sn-glycerol 3-phosphate</name>
        <dbReference type="ChEBI" id="CHEBI:57597"/>
    </ligand>
</feature>
<dbReference type="GO" id="GO:0141153">
    <property type="term" value="F:glycerol-3-phosphate dehydrogenase (NADP+) activity"/>
    <property type="evidence" value="ECO:0007669"/>
    <property type="project" value="RHEA"/>
</dbReference>
<keyword evidence="5 13" id="KW-0520">NAD</keyword>
<evidence type="ECO:0000256" key="9">
    <source>
        <dbReference type="ARBA" id="ARBA00052716"/>
    </source>
</evidence>
<dbReference type="Pfam" id="PF07479">
    <property type="entry name" value="NAD_Gly3P_dh_C"/>
    <property type="match status" value="1"/>
</dbReference>
<evidence type="ECO:0000256" key="1">
    <source>
        <dbReference type="ARBA" id="ARBA00011009"/>
    </source>
</evidence>
<dbReference type="PANTHER" id="PTHR11728:SF1">
    <property type="entry name" value="GLYCEROL-3-PHOSPHATE DEHYDROGENASE [NAD(+)] 2, CHLOROPLASTIC"/>
    <property type="match status" value="1"/>
</dbReference>
<feature type="binding site" evidence="13">
    <location>
        <position position="248"/>
    </location>
    <ligand>
        <name>sn-glycerol 3-phosphate</name>
        <dbReference type="ChEBI" id="CHEBI:57597"/>
    </ligand>
</feature>
<dbReference type="InterPro" id="IPR036291">
    <property type="entry name" value="NAD(P)-bd_dom_sf"/>
</dbReference>
<feature type="domain" description="Glycerol-3-phosphate dehydrogenase NAD-dependent N-terminal" evidence="18">
    <location>
        <begin position="8"/>
        <end position="164"/>
    </location>
</feature>
<comment type="catalytic activity">
    <reaction evidence="9">
        <text>sn-glycerol 3-phosphate + NADP(+) = dihydroxyacetone phosphate + NADPH + H(+)</text>
        <dbReference type="Rhea" id="RHEA:11096"/>
        <dbReference type="ChEBI" id="CHEBI:15378"/>
        <dbReference type="ChEBI" id="CHEBI:57597"/>
        <dbReference type="ChEBI" id="CHEBI:57642"/>
        <dbReference type="ChEBI" id="CHEBI:57783"/>
        <dbReference type="ChEBI" id="CHEBI:58349"/>
        <dbReference type="EC" id="1.1.1.94"/>
    </reaction>
    <physiologicalReaction direction="right-to-left" evidence="9">
        <dbReference type="Rhea" id="RHEA:11098"/>
    </physiologicalReaction>
</comment>
<comment type="subcellular location">
    <subcellularLocation>
        <location evidence="13">Cytoplasm</location>
    </subcellularLocation>
</comment>
<feature type="binding site" evidence="13">
    <location>
        <position position="285"/>
    </location>
    <ligand>
        <name>NADPH</name>
        <dbReference type="ChEBI" id="CHEBI:57783"/>
    </ligand>
</feature>
<dbReference type="Proteomes" id="UP000192491">
    <property type="component" value="Unassembled WGS sequence"/>
</dbReference>
<evidence type="ECO:0000313" key="21">
    <source>
        <dbReference type="Proteomes" id="UP000192491"/>
    </source>
</evidence>
<evidence type="ECO:0000256" key="6">
    <source>
        <dbReference type="ARBA" id="ARBA00023098"/>
    </source>
</evidence>
<feature type="binding site" evidence="13">
    <location>
        <position position="54"/>
    </location>
    <ligand>
        <name>NADPH</name>
        <dbReference type="ChEBI" id="CHEBI:57783"/>
    </ligand>
</feature>
<dbReference type="InterPro" id="IPR011128">
    <property type="entry name" value="G3P_DH_NAD-dep_N"/>
</dbReference>
<proteinExistence type="inferred from homology"/>
<comment type="pathway">
    <text evidence="13">Membrane lipid metabolism; glycerophospholipid metabolism.</text>
</comment>
<evidence type="ECO:0000259" key="19">
    <source>
        <dbReference type="Pfam" id="PF07479"/>
    </source>
</evidence>
<evidence type="ECO:0000256" key="2">
    <source>
        <dbReference type="ARBA" id="ARBA00022516"/>
    </source>
</evidence>
<accession>A0A1Y1QLC8</accession>
<keyword evidence="2 13" id="KW-0444">Lipid biosynthesis</keyword>
<dbReference type="STRING" id="1123401.GCA_000621325_02438"/>
<feature type="binding site" evidence="13">
    <location>
        <position position="258"/>
    </location>
    <ligand>
        <name>sn-glycerol 3-phosphate</name>
        <dbReference type="ChEBI" id="CHEBI:57597"/>
    </ligand>
</feature>
<feature type="binding site" evidence="16">
    <location>
        <position position="259"/>
    </location>
    <ligand>
        <name>NAD(+)</name>
        <dbReference type="ChEBI" id="CHEBI:57540"/>
    </ligand>
</feature>
<dbReference type="NCBIfam" id="NF000942">
    <property type="entry name" value="PRK00094.1-4"/>
    <property type="match status" value="1"/>
</dbReference>
<dbReference type="FunFam" id="3.40.50.720:FF:000019">
    <property type="entry name" value="Glycerol-3-phosphate dehydrogenase [NAD(P)+]"/>
    <property type="match status" value="1"/>
</dbReference>
<feature type="binding site" evidence="13">
    <location>
        <position position="144"/>
    </location>
    <ligand>
        <name>NADPH</name>
        <dbReference type="ChEBI" id="CHEBI:57783"/>
    </ligand>
</feature>
<name>A0A1Y1QLC8_9GAMM</name>
<comment type="catalytic activity">
    <reaction evidence="13">
        <text>sn-glycerol 3-phosphate + NAD(+) = dihydroxyacetone phosphate + NADH + H(+)</text>
        <dbReference type="Rhea" id="RHEA:11092"/>
        <dbReference type="ChEBI" id="CHEBI:15378"/>
        <dbReference type="ChEBI" id="CHEBI:57540"/>
        <dbReference type="ChEBI" id="CHEBI:57597"/>
        <dbReference type="ChEBI" id="CHEBI:57642"/>
        <dbReference type="ChEBI" id="CHEBI:57945"/>
        <dbReference type="EC" id="1.1.1.94"/>
    </reaction>
</comment>
<evidence type="ECO:0000256" key="8">
    <source>
        <dbReference type="ARBA" id="ARBA00023264"/>
    </source>
</evidence>
<feature type="binding site" evidence="16">
    <location>
        <position position="144"/>
    </location>
    <ligand>
        <name>NAD(+)</name>
        <dbReference type="ChEBI" id="CHEBI:57540"/>
    </ligand>
</feature>
<feature type="binding site" evidence="13">
    <location>
        <position position="140"/>
    </location>
    <ligand>
        <name>sn-glycerol 3-phosphate</name>
        <dbReference type="ChEBI" id="CHEBI:57597"/>
    </ligand>
</feature>
<dbReference type="SUPFAM" id="SSF51735">
    <property type="entry name" value="NAD(P)-binding Rossmann-fold domains"/>
    <property type="match status" value="1"/>
</dbReference>
<dbReference type="GO" id="GO:0046474">
    <property type="term" value="P:glycerophospholipid biosynthetic process"/>
    <property type="evidence" value="ECO:0007669"/>
    <property type="project" value="TreeGrafter"/>
</dbReference>
<evidence type="ECO:0000256" key="4">
    <source>
        <dbReference type="ARBA" id="ARBA00023002"/>
    </source>
</evidence>